<dbReference type="AlphaFoldDB" id="A0A2S9IEA3"/>
<dbReference type="InterPro" id="IPR036264">
    <property type="entry name" value="Bact_exopeptidase_dim_dom"/>
</dbReference>
<feature type="binding site" evidence="2">
    <location>
        <position position="133"/>
    </location>
    <ligand>
        <name>Mn(2+)</name>
        <dbReference type="ChEBI" id="CHEBI:29035"/>
        <label>2</label>
    </ligand>
</feature>
<evidence type="ECO:0000256" key="2">
    <source>
        <dbReference type="PIRSR" id="PIRSR005962-1"/>
    </source>
</evidence>
<dbReference type="OrthoDB" id="9777385at2"/>
<dbReference type="SUPFAM" id="SSF55031">
    <property type="entry name" value="Bacterial exopeptidase dimerisation domain"/>
    <property type="match status" value="1"/>
</dbReference>
<dbReference type="FunFam" id="3.30.70.360:FF:000001">
    <property type="entry name" value="N-acetyldiaminopimelate deacetylase"/>
    <property type="match status" value="1"/>
</dbReference>
<keyword evidence="2" id="KW-0464">Manganese</keyword>
<comment type="cofactor">
    <cofactor evidence="2">
        <name>Mn(2+)</name>
        <dbReference type="ChEBI" id="CHEBI:29035"/>
    </cofactor>
    <text evidence="2">The Mn(2+) ion enhances activity.</text>
</comment>
<keyword evidence="2" id="KW-0479">Metal-binding</keyword>
<dbReference type="GO" id="GO:0019877">
    <property type="term" value="P:diaminopimelate biosynthetic process"/>
    <property type="evidence" value="ECO:0007669"/>
    <property type="project" value="UniProtKB-ARBA"/>
</dbReference>
<dbReference type="PANTHER" id="PTHR11014">
    <property type="entry name" value="PEPTIDASE M20 FAMILY MEMBER"/>
    <property type="match status" value="1"/>
</dbReference>
<feature type="domain" description="Peptidase M20 dimerisation" evidence="3">
    <location>
        <begin position="183"/>
        <end position="274"/>
    </location>
</feature>
<evidence type="ECO:0000259" key="3">
    <source>
        <dbReference type="Pfam" id="PF07687"/>
    </source>
</evidence>
<dbReference type="RefSeq" id="WP_105592252.1">
    <property type="nucleotide sequence ID" value="NZ_PDET01000004.1"/>
</dbReference>
<sequence length="391" mass="43044">MSDLTAFHQELTAWRHYLHTVPETEFDLVKTPDFVAEKLQAMGITVYRGIGKTGLVGVLKKGTSDRSIGLRADMDALDILETSTHDYVSKTKGKMHACGHDGHTATLLGAAQLLQENYDFDGTVYFVFQPDEEHGQGARAMIADGLFERFPMQEIYGAHNMPGIPVGKFATCVGGIMGSEDNFIIRIRGKGTHAARPHMGKDPMVIAAEIITSLQTIVSRNVDPSLSAVISCTEIHTDGVRNVIPANVEIRGDTRSYDPEVQALLEKRMRIICNSICAMHEAECEFIYTHEYSPTVNHARETAYAVEAANQVFGSENVDPNTLPMMTSEDFGAFLEKVPGAFVFIGNGCEKDGKGYLPLHNSSYDFNDDILITGAKFFAELASRRLLKNSQ</sequence>
<dbReference type="Proteomes" id="UP000239181">
    <property type="component" value="Unassembled WGS sequence"/>
</dbReference>
<accession>A0A2S9IEA3</accession>
<keyword evidence="1 4" id="KW-0378">Hydrolase</keyword>
<protein>
    <submittedName>
        <fullName evidence="4">Amidohydrolase</fullName>
    </submittedName>
</protein>
<dbReference type="Gene3D" id="3.30.70.360">
    <property type="match status" value="1"/>
</dbReference>
<feature type="binding site" evidence="2">
    <location>
        <position position="360"/>
    </location>
    <ligand>
        <name>Mn(2+)</name>
        <dbReference type="ChEBI" id="CHEBI:29035"/>
        <label>2</label>
    </ligand>
</feature>
<keyword evidence="5" id="KW-1185">Reference proteome</keyword>
<dbReference type="NCBIfam" id="TIGR01891">
    <property type="entry name" value="amidohydrolases"/>
    <property type="match status" value="1"/>
</dbReference>
<dbReference type="GO" id="GO:0046872">
    <property type="term" value="F:metal ion binding"/>
    <property type="evidence" value="ECO:0007669"/>
    <property type="project" value="UniProtKB-KW"/>
</dbReference>
<dbReference type="PANTHER" id="PTHR11014:SF63">
    <property type="entry name" value="METALLOPEPTIDASE, PUTATIVE (AFU_ORTHOLOGUE AFUA_6G09600)-RELATED"/>
    <property type="match status" value="1"/>
</dbReference>
<dbReference type="Pfam" id="PF07687">
    <property type="entry name" value="M20_dimer"/>
    <property type="match status" value="1"/>
</dbReference>
<evidence type="ECO:0000313" key="5">
    <source>
        <dbReference type="Proteomes" id="UP000239181"/>
    </source>
</evidence>
<dbReference type="InterPro" id="IPR002933">
    <property type="entry name" value="Peptidase_M20"/>
</dbReference>
<dbReference type="InterPro" id="IPR011650">
    <property type="entry name" value="Peptidase_M20_dimer"/>
</dbReference>
<feature type="binding site" evidence="2">
    <location>
        <position position="98"/>
    </location>
    <ligand>
        <name>Mn(2+)</name>
        <dbReference type="ChEBI" id="CHEBI:29035"/>
        <label>2</label>
    </ligand>
</feature>
<proteinExistence type="predicted"/>
<comment type="caution">
    <text evidence="4">The sequence shown here is derived from an EMBL/GenBank/DDBJ whole genome shotgun (WGS) entry which is preliminary data.</text>
</comment>
<evidence type="ECO:0000256" key="1">
    <source>
        <dbReference type="ARBA" id="ARBA00022801"/>
    </source>
</evidence>
<feature type="binding site" evidence="2">
    <location>
        <position position="159"/>
    </location>
    <ligand>
        <name>Mn(2+)</name>
        <dbReference type="ChEBI" id="CHEBI:29035"/>
        <label>2</label>
    </ligand>
</feature>
<dbReference type="CDD" id="cd05666">
    <property type="entry name" value="M20_Acy1-like"/>
    <property type="match status" value="1"/>
</dbReference>
<evidence type="ECO:0000313" key="4">
    <source>
        <dbReference type="EMBL" id="PRD16120.1"/>
    </source>
</evidence>
<feature type="binding site" evidence="2">
    <location>
        <position position="100"/>
    </location>
    <ligand>
        <name>Mn(2+)</name>
        <dbReference type="ChEBI" id="CHEBI:29035"/>
        <label>2</label>
    </ligand>
</feature>
<reference evidence="4 5" key="1">
    <citation type="submission" date="2017-10" db="EMBL/GenBank/DDBJ databases">
        <title>Draft genome of two endophytic bacteria isolated from 'guarana' Paullinia cupana (Mart.) Ducke.</title>
        <authorList>
            <person name="Siqueira K.A."/>
            <person name="Liotti R.G."/>
            <person name="Mendes T.A."/>
            <person name="Soares M.A."/>
        </authorList>
    </citation>
    <scope>NUCLEOTIDE SEQUENCE [LARGE SCALE GENOMIC DNA]</scope>
    <source>
        <strain evidence="4 5">342</strain>
    </source>
</reference>
<dbReference type="GO" id="GO:0050118">
    <property type="term" value="F:N-acetyldiaminopimelate deacetylase activity"/>
    <property type="evidence" value="ECO:0007669"/>
    <property type="project" value="UniProtKB-ARBA"/>
</dbReference>
<dbReference type="InterPro" id="IPR017439">
    <property type="entry name" value="Amidohydrolase"/>
</dbReference>
<dbReference type="SUPFAM" id="SSF53187">
    <property type="entry name" value="Zn-dependent exopeptidases"/>
    <property type="match status" value="1"/>
</dbReference>
<gene>
    <name evidence="4" type="ORF">CQW29_08300</name>
</gene>
<dbReference type="EMBL" id="PDET01000004">
    <property type="protein sequence ID" value="PRD16120.1"/>
    <property type="molecule type" value="Genomic_DNA"/>
</dbReference>
<dbReference type="Pfam" id="PF01546">
    <property type="entry name" value="Peptidase_M20"/>
    <property type="match status" value="1"/>
</dbReference>
<organism evidence="4 5">
    <name type="scientific">Pantoea coffeiphila</name>
    <dbReference type="NCBI Taxonomy" id="1465635"/>
    <lineage>
        <taxon>Bacteria</taxon>
        <taxon>Pseudomonadati</taxon>
        <taxon>Pseudomonadota</taxon>
        <taxon>Gammaproteobacteria</taxon>
        <taxon>Enterobacterales</taxon>
        <taxon>Erwiniaceae</taxon>
        <taxon>Pantoea</taxon>
    </lineage>
</organism>
<dbReference type="Gene3D" id="3.40.630.10">
    <property type="entry name" value="Zn peptidases"/>
    <property type="match status" value="1"/>
</dbReference>
<name>A0A2S9IEA3_9GAMM</name>
<dbReference type="PIRSF" id="PIRSF005962">
    <property type="entry name" value="Pept_M20D_amidohydro"/>
    <property type="match status" value="1"/>
</dbReference>